<proteinExistence type="predicted"/>
<dbReference type="InterPro" id="IPR036397">
    <property type="entry name" value="RNaseH_sf"/>
</dbReference>
<dbReference type="SUPFAM" id="SSF53098">
    <property type="entry name" value="Ribonuclease H-like"/>
    <property type="match status" value="1"/>
</dbReference>
<protein>
    <submittedName>
        <fullName evidence="2">OLC1v1012421C1</fullName>
    </submittedName>
</protein>
<gene>
    <name evidence="2" type="ORF">OLC1_LOCUS19314</name>
</gene>
<name>A0AAV1DVY8_OLDCO</name>
<dbReference type="PANTHER" id="PTHR47723:SF19">
    <property type="entry name" value="POLYNUCLEOTIDYL TRANSFERASE, RIBONUCLEASE H-LIKE SUPERFAMILY PROTEIN"/>
    <property type="match status" value="1"/>
</dbReference>
<organism evidence="2 3">
    <name type="scientific">Oldenlandia corymbosa var. corymbosa</name>
    <dbReference type="NCBI Taxonomy" id="529605"/>
    <lineage>
        <taxon>Eukaryota</taxon>
        <taxon>Viridiplantae</taxon>
        <taxon>Streptophyta</taxon>
        <taxon>Embryophyta</taxon>
        <taxon>Tracheophyta</taxon>
        <taxon>Spermatophyta</taxon>
        <taxon>Magnoliopsida</taxon>
        <taxon>eudicotyledons</taxon>
        <taxon>Gunneridae</taxon>
        <taxon>Pentapetalae</taxon>
        <taxon>asterids</taxon>
        <taxon>lamiids</taxon>
        <taxon>Gentianales</taxon>
        <taxon>Rubiaceae</taxon>
        <taxon>Rubioideae</taxon>
        <taxon>Spermacoceae</taxon>
        <taxon>Hedyotis-Oldenlandia complex</taxon>
        <taxon>Oldenlandia</taxon>
    </lineage>
</organism>
<accession>A0AAV1DVY8</accession>
<evidence type="ECO:0000313" key="2">
    <source>
        <dbReference type="EMBL" id="CAI9112050.1"/>
    </source>
</evidence>
<dbReference type="InterPro" id="IPR053151">
    <property type="entry name" value="RNase_H-like"/>
</dbReference>
<dbReference type="GO" id="GO:0004523">
    <property type="term" value="F:RNA-DNA hybrid ribonuclease activity"/>
    <property type="evidence" value="ECO:0007669"/>
    <property type="project" value="InterPro"/>
</dbReference>
<evidence type="ECO:0000259" key="1">
    <source>
        <dbReference type="Pfam" id="PF13456"/>
    </source>
</evidence>
<dbReference type="InterPro" id="IPR044730">
    <property type="entry name" value="RNase_H-like_dom_plant"/>
</dbReference>
<dbReference type="GO" id="GO:0003676">
    <property type="term" value="F:nucleic acid binding"/>
    <property type="evidence" value="ECO:0007669"/>
    <property type="project" value="InterPro"/>
</dbReference>
<dbReference type="Pfam" id="PF13456">
    <property type="entry name" value="RVT_3"/>
    <property type="match status" value="1"/>
</dbReference>
<dbReference type="AlphaFoldDB" id="A0AAV1DVY8"/>
<reference evidence="2" key="1">
    <citation type="submission" date="2023-03" db="EMBL/GenBank/DDBJ databases">
        <authorList>
            <person name="Julca I."/>
        </authorList>
    </citation>
    <scope>NUCLEOTIDE SEQUENCE</scope>
</reference>
<dbReference type="CDD" id="cd06222">
    <property type="entry name" value="RNase_H_like"/>
    <property type="match status" value="1"/>
</dbReference>
<sequence>MSFKEKMLRGQRHRDCPMFETEDIEIEDLDQEVVLIKDGQMPRVVISDKHVLRDCLKAAVVWKALVPVAEWRAFNSPECKEWLMENFANWRGSGGENWPMLFGVTAWWIWRLRNMALFEGKEVSLWQSVKEITQKVSDVIEARKSLKMVGAKSVTREWRLLAWSPPPAEWIKLNIDGALNTDIGWATAGGLLRDCTGGWCGGFSINIGYCSITGIEIWGLLQGLQLAWDKGYRKLEAKVDNKIVVRLVLPKEPNSEVHLGILCAIKELMSRSWEVKLAHVHREKNFAADYMAALVVSNPPGLHKMDFPP</sequence>
<dbReference type="EMBL" id="OX459124">
    <property type="protein sequence ID" value="CAI9112050.1"/>
    <property type="molecule type" value="Genomic_DNA"/>
</dbReference>
<dbReference type="PANTHER" id="PTHR47723">
    <property type="entry name" value="OS05G0353850 PROTEIN"/>
    <property type="match status" value="1"/>
</dbReference>
<dbReference type="Gene3D" id="3.30.420.10">
    <property type="entry name" value="Ribonuclease H-like superfamily/Ribonuclease H"/>
    <property type="match status" value="1"/>
</dbReference>
<dbReference type="InterPro" id="IPR012337">
    <property type="entry name" value="RNaseH-like_sf"/>
</dbReference>
<feature type="domain" description="RNase H type-1" evidence="1">
    <location>
        <begin position="174"/>
        <end position="293"/>
    </location>
</feature>
<keyword evidence="3" id="KW-1185">Reference proteome</keyword>
<evidence type="ECO:0000313" key="3">
    <source>
        <dbReference type="Proteomes" id="UP001161247"/>
    </source>
</evidence>
<dbReference type="InterPro" id="IPR002156">
    <property type="entry name" value="RNaseH_domain"/>
</dbReference>
<dbReference type="Proteomes" id="UP001161247">
    <property type="component" value="Chromosome 7"/>
</dbReference>